<dbReference type="Proteomes" id="UP000326837">
    <property type="component" value="Chromosome"/>
</dbReference>
<dbReference type="PANTHER" id="PTHR10344">
    <property type="entry name" value="THYMIDYLATE KINASE"/>
    <property type="match status" value="1"/>
</dbReference>
<evidence type="ECO:0000256" key="3">
    <source>
        <dbReference type="ARBA" id="ARBA00017144"/>
    </source>
</evidence>
<gene>
    <name evidence="12" type="primary">tmk</name>
    <name evidence="14" type="ORF">PLANPX_1056</name>
</gene>
<dbReference type="SUPFAM" id="SSF52540">
    <property type="entry name" value="P-loop containing nucleoside triphosphate hydrolases"/>
    <property type="match status" value="1"/>
</dbReference>
<dbReference type="FunFam" id="3.40.50.300:FF:000225">
    <property type="entry name" value="Thymidylate kinase"/>
    <property type="match status" value="1"/>
</dbReference>
<dbReference type="RefSeq" id="WP_152097588.1">
    <property type="nucleotide sequence ID" value="NZ_AP021861.1"/>
</dbReference>
<dbReference type="HAMAP" id="MF_00165">
    <property type="entry name" value="Thymidylate_kinase"/>
    <property type="match status" value="1"/>
</dbReference>
<accession>A0A5K7X453</accession>
<dbReference type="GO" id="GO:0004798">
    <property type="term" value="F:dTMP kinase activity"/>
    <property type="evidence" value="ECO:0007669"/>
    <property type="project" value="UniProtKB-UniRule"/>
</dbReference>
<keyword evidence="7 12" id="KW-0418">Kinase</keyword>
<evidence type="ECO:0000256" key="11">
    <source>
        <dbReference type="ARBA" id="ARBA00057735"/>
    </source>
</evidence>
<dbReference type="GO" id="GO:0006235">
    <property type="term" value="P:dTTP biosynthetic process"/>
    <property type="evidence" value="ECO:0007669"/>
    <property type="project" value="UniProtKB-UniRule"/>
</dbReference>
<dbReference type="AlphaFoldDB" id="A0A5K7X453"/>
<dbReference type="PANTHER" id="PTHR10344:SF4">
    <property type="entry name" value="UMP-CMP KINASE 2, MITOCHONDRIAL"/>
    <property type="match status" value="1"/>
</dbReference>
<dbReference type="InterPro" id="IPR039430">
    <property type="entry name" value="Thymidylate_kin-like_dom"/>
</dbReference>
<evidence type="ECO:0000256" key="9">
    <source>
        <dbReference type="ARBA" id="ARBA00029962"/>
    </source>
</evidence>
<feature type="binding site" evidence="12">
    <location>
        <begin position="9"/>
        <end position="16"/>
    </location>
    <ligand>
        <name>ATP</name>
        <dbReference type="ChEBI" id="CHEBI:30616"/>
    </ligand>
</feature>
<evidence type="ECO:0000256" key="7">
    <source>
        <dbReference type="ARBA" id="ARBA00022777"/>
    </source>
</evidence>
<keyword evidence="6 12" id="KW-0547">Nucleotide-binding</keyword>
<keyword evidence="4 12" id="KW-0808">Transferase</keyword>
<proteinExistence type="inferred from homology"/>
<dbReference type="InterPro" id="IPR027417">
    <property type="entry name" value="P-loop_NTPase"/>
</dbReference>
<evidence type="ECO:0000256" key="2">
    <source>
        <dbReference type="ARBA" id="ARBA00012980"/>
    </source>
</evidence>
<evidence type="ECO:0000313" key="15">
    <source>
        <dbReference type="Proteomes" id="UP000326837"/>
    </source>
</evidence>
<evidence type="ECO:0000256" key="10">
    <source>
        <dbReference type="ARBA" id="ARBA00048743"/>
    </source>
</evidence>
<evidence type="ECO:0000256" key="8">
    <source>
        <dbReference type="ARBA" id="ARBA00022840"/>
    </source>
</evidence>
<keyword evidence="15" id="KW-1185">Reference proteome</keyword>
<evidence type="ECO:0000256" key="6">
    <source>
        <dbReference type="ARBA" id="ARBA00022741"/>
    </source>
</evidence>
<dbReference type="GO" id="GO:0005829">
    <property type="term" value="C:cytosol"/>
    <property type="evidence" value="ECO:0007669"/>
    <property type="project" value="TreeGrafter"/>
</dbReference>
<evidence type="ECO:0000313" key="14">
    <source>
        <dbReference type="EMBL" id="BBO31444.1"/>
    </source>
</evidence>
<comment type="similarity">
    <text evidence="1 12">Belongs to the thymidylate kinase family.</text>
</comment>
<evidence type="ECO:0000256" key="5">
    <source>
        <dbReference type="ARBA" id="ARBA00022727"/>
    </source>
</evidence>
<dbReference type="CDD" id="cd01672">
    <property type="entry name" value="TMPK"/>
    <property type="match status" value="1"/>
</dbReference>
<evidence type="ECO:0000256" key="1">
    <source>
        <dbReference type="ARBA" id="ARBA00009776"/>
    </source>
</evidence>
<organism evidence="14 15">
    <name type="scientific">Lacipirellula parvula</name>
    <dbReference type="NCBI Taxonomy" id="2650471"/>
    <lineage>
        <taxon>Bacteria</taxon>
        <taxon>Pseudomonadati</taxon>
        <taxon>Planctomycetota</taxon>
        <taxon>Planctomycetia</taxon>
        <taxon>Pirellulales</taxon>
        <taxon>Lacipirellulaceae</taxon>
        <taxon>Lacipirellula</taxon>
    </lineage>
</organism>
<evidence type="ECO:0000259" key="13">
    <source>
        <dbReference type="Pfam" id="PF02223"/>
    </source>
</evidence>
<dbReference type="EMBL" id="AP021861">
    <property type="protein sequence ID" value="BBO31444.1"/>
    <property type="molecule type" value="Genomic_DNA"/>
</dbReference>
<dbReference type="Gene3D" id="3.40.50.300">
    <property type="entry name" value="P-loop containing nucleotide triphosphate hydrolases"/>
    <property type="match status" value="1"/>
</dbReference>
<dbReference type="GO" id="GO:0006227">
    <property type="term" value="P:dUDP biosynthetic process"/>
    <property type="evidence" value="ECO:0007669"/>
    <property type="project" value="TreeGrafter"/>
</dbReference>
<dbReference type="InterPro" id="IPR018094">
    <property type="entry name" value="Thymidylate_kinase"/>
</dbReference>
<sequence>MPPFFSFDGIDGGGKSTQLKLFCEWLAEQGHEPIVCRDPGSTAVGERIRNILLASDDSTPIAPRSEMLLYMAARAQLVDEVIVPALAAGRTVVSDRYLLANIVYQGHAGGLAIDSIRQVGAVATNGVAPSCTFLLDLDPAVALSRMGRELDRVENRGNEYRERLRAGFLAEAKAMGPTVHVIAADREVAVIQAELRRIAAPLLAKA</sequence>
<dbReference type="KEGG" id="lpav:PLANPX_1056"/>
<dbReference type="GO" id="GO:0006233">
    <property type="term" value="P:dTDP biosynthetic process"/>
    <property type="evidence" value="ECO:0007669"/>
    <property type="project" value="InterPro"/>
</dbReference>
<keyword evidence="5 12" id="KW-0545">Nucleotide biosynthesis</keyword>
<reference evidence="15" key="1">
    <citation type="submission" date="2019-10" db="EMBL/GenBank/DDBJ databases">
        <title>Lacipirellula parvula gen. nov., sp. nov., representing a lineage of planctomycetes widespread in freshwater anoxic habitats, and description of the family Lacipirellulaceae.</title>
        <authorList>
            <person name="Dedysh S.N."/>
            <person name="Kulichevskaya I.S."/>
            <person name="Beletsky A.V."/>
            <person name="Rakitin A.L."/>
            <person name="Mardanov A.V."/>
            <person name="Ivanova A.A."/>
            <person name="Saltykova V.X."/>
            <person name="Rijpstra W.I.C."/>
            <person name="Sinninghe Damste J.S."/>
            <person name="Ravin N.V."/>
        </authorList>
    </citation>
    <scope>NUCLEOTIDE SEQUENCE [LARGE SCALE GENOMIC DNA]</scope>
    <source>
        <strain evidence="15">PX69</strain>
    </source>
</reference>
<name>A0A5K7X453_9BACT</name>
<comment type="catalytic activity">
    <reaction evidence="10 12">
        <text>dTMP + ATP = dTDP + ADP</text>
        <dbReference type="Rhea" id="RHEA:13517"/>
        <dbReference type="ChEBI" id="CHEBI:30616"/>
        <dbReference type="ChEBI" id="CHEBI:58369"/>
        <dbReference type="ChEBI" id="CHEBI:63528"/>
        <dbReference type="ChEBI" id="CHEBI:456216"/>
        <dbReference type="EC" id="2.7.4.9"/>
    </reaction>
</comment>
<protein>
    <recommendedName>
        <fullName evidence="3 12">Thymidylate kinase</fullName>
        <ecNumber evidence="2 12">2.7.4.9</ecNumber>
    </recommendedName>
    <alternativeName>
        <fullName evidence="9 12">dTMP kinase</fullName>
    </alternativeName>
</protein>
<dbReference type="NCBIfam" id="TIGR00041">
    <property type="entry name" value="DTMP_kinase"/>
    <property type="match status" value="1"/>
</dbReference>
<evidence type="ECO:0000256" key="4">
    <source>
        <dbReference type="ARBA" id="ARBA00022679"/>
    </source>
</evidence>
<comment type="function">
    <text evidence="11 12">Phosphorylation of dTMP to form dTDP in both de novo and salvage pathways of dTTP synthesis.</text>
</comment>
<dbReference type="EC" id="2.7.4.9" evidence="2 12"/>
<dbReference type="GO" id="GO:0005524">
    <property type="term" value="F:ATP binding"/>
    <property type="evidence" value="ECO:0007669"/>
    <property type="project" value="UniProtKB-UniRule"/>
</dbReference>
<keyword evidence="8 12" id="KW-0067">ATP-binding</keyword>
<feature type="domain" description="Thymidylate kinase-like" evidence="13">
    <location>
        <begin position="7"/>
        <end position="194"/>
    </location>
</feature>
<evidence type="ECO:0000256" key="12">
    <source>
        <dbReference type="HAMAP-Rule" id="MF_00165"/>
    </source>
</evidence>
<dbReference type="Pfam" id="PF02223">
    <property type="entry name" value="Thymidylate_kin"/>
    <property type="match status" value="1"/>
</dbReference>